<evidence type="ECO:0000256" key="2">
    <source>
        <dbReference type="SAM" id="MobiDB-lite"/>
    </source>
</evidence>
<evidence type="ECO:0000256" key="1">
    <source>
        <dbReference type="ARBA" id="ARBA00022729"/>
    </source>
</evidence>
<dbReference type="Pfam" id="PF00657">
    <property type="entry name" value="Lipase_GDSL"/>
    <property type="match status" value="1"/>
</dbReference>
<gene>
    <name evidence="3" type="ORF">BKA59DRAFT_453966</name>
</gene>
<dbReference type="InterPro" id="IPR001087">
    <property type="entry name" value="GDSL"/>
</dbReference>
<evidence type="ECO:0000313" key="4">
    <source>
        <dbReference type="Proteomes" id="UP000813427"/>
    </source>
</evidence>
<dbReference type="GO" id="GO:0016788">
    <property type="term" value="F:hydrolase activity, acting on ester bonds"/>
    <property type="evidence" value="ECO:0007669"/>
    <property type="project" value="InterPro"/>
</dbReference>
<comment type="caution">
    <text evidence="3">The sequence shown here is derived from an EMBL/GenBank/DDBJ whole genome shotgun (WGS) entry which is preliminary data.</text>
</comment>
<dbReference type="Proteomes" id="UP000813427">
    <property type="component" value="Unassembled WGS sequence"/>
</dbReference>
<evidence type="ECO:0000313" key="3">
    <source>
        <dbReference type="EMBL" id="KAH7252754.1"/>
    </source>
</evidence>
<name>A0A8K0S6I0_9HYPO</name>
<accession>A0A8K0S6I0</accession>
<dbReference type="PANTHER" id="PTHR45642">
    <property type="entry name" value="GDSL ESTERASE/LIPASE EXL3"/>
    <property type="match status" value="1"/>
</dbReference>
<dbReference type="OrthoDB" id="1600564at2759"/>
<sequence length="287" mass="32885">MNSTYTRTGTEIEDMVRESQPRNRALEGPSPKNPIGNPPLPGSTSSGGRNYITYMATEFNDTLTLAYNFARSAAVVDAGIIPTRKNTTFTFGHQIIHFNDTIGHRPHYAAWTAENTVATIWFGLNDIPRNAFTRGHGGQDKRLEAANRRMFELTEILYDIGIRNFVFIEVPPLELLPARQKKKVDLTSQKIEQFIYAKTLWNEFLKQNSLLFQQAHYDAKVTYIEVWDLFYRAFLHPRSLGARNSTCIDPRGKRCLWADSWHPGRKIHQLIGARIVERAWDLVPFST</sequence>
<protein>
    <submittedName>
        <fullName evidence="3">Uncharacterized protein</fullName>
    </submittedName>
</protein>
<dbReference type="SUPFAM" id="SSF52266">
    <property type="entry name" value="SGNH hydrolase"/>
    <property type="match status" value="1"/>
</dbReference>
<dbReference type="EMBL" id="JAGPXF010000003">
    <property type="protein sequence ID" value="KAH7252754.1"/>
    <property type="molecule type" value="Genomic_DNA"/>
</dbReference>
<dbReference type="PANTHER" id="PTHR45642:SF139">
    <property type="entry name" value="SGNH HYDROLASE-TYPE ESTERASE DOMAIN-CONTAINING PROTEIN"/>
    <property type="match status" value="1"/>
</dbReference>
<dbReference type="AlphaFoldDB" id="A0A8K0S6I0"/>
<proteinExistence type="predicted"/>
<reference evidence="3" key="1">
    <citation type="journal article" date="2021" name="Nat. Commun.">
        <title>Genetic determinants of endophytism in the Arabidopsis root mycobiome.</title>
        <authorList>
            <person name="Mesny F."/>
            <person name="Miyauchi S."/>
            <person name="Thiergart T."/>
            <person name="Pickel B."/>
            <person name="Atanasova L."/>
            <person name="Karlsson M."/>
            <person name="Huettel B."/>
            <person name="Barry K.W."/>
            <person name="Haridas S."/>
            <person name="Chen C."/>
            <person name="Bauer D."/>
            <person name="Andreopoulos W."/>
            <person name="Pangilinan J."/>
            <person name="LaButti K."/>
            <person name="Riley R."/>
            <person name="Lipzen A."/>
            <person name="Clum A."/>
            <person name="Drula E."/>
            <person name="Henrissat B."/>
            <person name="Kohler A."/>
            <person name="Grigoriev I.V."/>
            <person name="Martin F.M."/>
            <person name="Hacquard S."/>
        </authorList>
    </citation>
    <scope>NUCLEOTIDE SEQUENCE</scope>
    <source>
        <strain evidence="3">MPI-SDFR-AT-0068</strain>
    </source>
</reference>
<feature type="compositionally biased region" description="Basic and acidic residues" evidence="2">
    <location>
        <begin position="14"/>
        <end position="25"/>
    </location>
</feature>
<dbReference type="InterPro" id="IPR050592">
    <property type="entry name" value="GDSL_lipolytic_enzyme"/>
</dbReference>
<feature type="region of interest" description="Disordered" evidence="2">
    <location>
        <begin position="1"/>
        <end position="46"/>
    </location>
</feature>
<keyword evidence="4" id="KW-1185">Reference proteome</keyword>
<dbReference type="InterPro" id="IPR036514">
    <property type="entry name" value="SGNH_hydro_sf"/>
</dbReference>
<keyword evidence="1" id="KW-0732">Signal</keyword>
<dbReference type="Gene3D" id="3.40.50.1110">
    <property type="entry name" value="SGNH hydrolase"/>
    <property type="match status" value="1"/>
</dbReference>
<organism evidence="3 4">
    <name type="scientific">Fusarium tricinctum</name>
    <dbReference type="NCBI Taxonomy" id="61284"/>
    <lineage>
        <taxon>Eukaryota</taxon>
        <taxon>Fungi</taxon>
        <taxon>Dikarya</taxon>
        <taxon>Ascomycota</taxon>
        <taxon>Pezizomycotina</taxon>
        <taxon>Sordariomycetes</taxon>
        <taxon>Hypocreomycetidae</taxon>
        <taxon>Hypocreales</taxon>
        <taxon>Nectriaceae</taxon>
        <taxon>Fusarium</taxon>
        <taxon>Fusarium tricinctum species complex</taxon>
    </lineage>
</organism>